<dbReference type="InterPro" id="IPR041698">
    <property type="entry name" value="Methyltransf_25"/>
</dbReference>
<dbReference type="Proteomes" id="UP001274830">
    <property type="component" value="Unassembled WGS sequence"/>
</dbReference>
<dbReference type="AlphaFoldDB" id="A0AAE1C4B5"/>
<dbReference type="SUPFAM" id="SSF53335">
    <property type="entry name" value="S-adenosyl-L-methionine-dependent methyltransferases"/>
    <property type="match status" value="1"/>
</dbReference>
<name>A0AAE1C4B5_9PEZI</name>
<sequence length="310" mass="33955">MSEHIPETTFKNFSKEQAAQYAAGRGTSYPEPLYQAIMEYHEGKRDAVLDVGTGPGLVVLNMLKYCERGIGCDASTNMIEQAKKDAAKHGITDRTSFSMATAENCFEAVSEAGLSNVDIITVGTAAHWFDMPRFYVAAAESLRPGGTLAMWCPSSFYVHPSVPHAAELQAALSHLEDVYLKPYMQPGSLLARSGYDDLPLPWSTEETSSLFDEKTFKRENWDRNGVPSATPSADGTPAPFLLAQEFSTKTVSMAFASSSPVVRWREAHPDQAFTEEDPVMRTVQVMKDILGEDAKVVAGSSLSLLLLRKN</sequence>
<organism evidence="2 3">
    <name type="scientific">Recurvomyces mirabilis</name>
    <dbReference type="NCBI Taxonomy" id="574656"/>
    <lineage>
        <taxon>Eukaryota</taxon>
        <taxon>Fungi</taxon>
        <taxon>Dikarya</taxon>
        <taxon>Ascomycota</taxon>
        <taxon>Pezizomycotina</taxon>
        <taxon>Dothideomycetes</taxon>
        <taxon>Dothideomycetidae</taxon>
        <taxon>Mycosphaerellales</taxon>
        <taxon>Teratosphaeriaceae</taxon>
        <taxon>Recurvomyces</taxon>
    </lineage>
</organism>
<protein>
    <recommendedName>
        <fullName evidence="1">Methyltransferase domain-containing protein</fullName>
    </recommendedName>
</protein>
<evidence type="ECO:0000313" key="2">
    <source>
        <dbReference type="EMBL" id="KAK3677318.1"/>
    </source>
</evidence>
<reference evidence="2" key="1">
    <citation type="submission" date="2023-07" db="EMBL/GenBank/DDBJ databases">
        <title>Black Yeasts Isolated from many extreme environments.</title>
        <authorList>
            <person name="Coleine C."/>
            <person name="Stajich J.E."/>
            <person name="Selbmann L."/>
        </authorList>
    </citation>
    <scope>NUCLEOTIDE SEQUENCE</scope>
    <source>
        <strain evidence="2">CCFEE 5485</strain>
    </source>
</reference>
<feature type="domain" description="Methyltransferase" evidence="1">
    <location>
        <begin position="48"/>
        <end position="146"/>
    </location>
</feature>
<dbReference type="Gene3D" id="3.40.50.150">
    <property type="entry name" value="Vaccinia Virus protein VP39"/>
    <property type="match status" value="1"/>
</dbReference>
<dbReference type="Pfam" id="PF13649">
    <property type="entry name" value="Methyltransf_25"/>
    <property type="match status" value="1"/>
</dbReference>
<proteinExistence type="predicted"/>
<dbReference type="CDD" id="cd02440">
    <property type="entry name" value="AdoMet_MTases"/>
    <property type="match status" value="1"/>
</dbReference>
<comment type="caution">
    <text evidence="2">The sequence shown here is derived from an EMBL/GenBank/DDBJ whole genome shotgun (WGS) entry which is preliminary data.</text>
</comment>
<dbReference type="InterPro" id="IPR051052">
    <property type="entry name" value="Diverse_substrate_MTase"/>
</dbReference>
<accession>A0AAE1C4B5</accession>
<dbReference type="PANTHER" id="PTHR44942">
    <property type="entry name" value="METHYLTRANSF_11 DOMAIN-CONTAINING PROTEIN"/>
    <property type="match status" value="1"/>
</dbReference>
<dbReference type="InterPro" id="IPR029063">
    <property type="entry name" value="SAM-dependent_MTases_sf"/>
</dbReference>
<evidence type="ECO:0000259" key="1">
    <source>
        <dbReference type="Pfam" id="PF13649"/>
    </source>
</evidence>
<dbReference type="PANTHER" id="PTHR44942:SF10">
    <property type="entry name" value="METHYLTRANSFERASE TYPE 11 DOMAIN-CONTAINING PROTEIN"/>
    <property type="match status" value="1"/>
</dbReference>
<dbReference type="EMBL" id="JAUTXT010000007">
    <property type="protein sequence ID" value="KAK3677318.1"/>
    <property type="molecule type" value="Genomic_DNA"/>
</dbReference>
<gene>
    <name evidence="2" type="ORF">LTR78_002856</name>
</gene>
<evidence type="ECO:0000313" key="3">
    <source>
        <dbReference type="Proteomes" id="UP001274830"/>
    </source>
</evidence>
<keyword evidence="3" id="KW-1185">Reference proteome</keyword>